<proteinExistence type="predicted"/>
<feature type="compositionally biased region" description="Basic and acidic residues" evidence="5">
    <location>
        <begin position="534"/>
        <end position="549"/>
    </location>
</feature>
<protein>
    <submittedName>
        <fullName evidence="8">Transcription factor tau subunit sfc1</fullName>
    </submittedName>
</protein>
<dbReference type="Pfam" id="PF17682">
    <property type="entry name" value="Tau95_N"/>
    <property type="match status" value="1"/>
</dbReference>
<evidence type="ECO:0000256" key="1">
    <source>
        <dbReference type="ARBA" id="ARBA00004123"/>
    </source>
</evidence>
<feature type="domain" description="Transcription factor IIIC subunit 5 HTH" evidence="6">
    <location>
        <begin position="217"/>
        <end position="367"/>
    </location>
</feature>
<dbReference type="AlphaFoldDB" id="A0AAW0QEQ3"/>
<dbReference type="GO" id="GO:0005634">
    <property type="term" value="C:nucleus"/>
    <property type="evidence" value="ECO:0007669"/>
    <property type="project" value="UniProtKB-SubCell"/>
</dbReference>
<evidence type="ECO:0000256" key="5">
    <source>
        <dbReference type="SAM" id="MobiDB-lite"/>
    </source>
</evidence>
<dbReference type="Gene3D" id="3.30.200.160">
    <property type="entry name" value="TFIIIC, subcomplex tauA, subunit Sfc1, barrel domain"/>
    <property type="match status" value="1"/>
</dbReference>
<evidence type="ECO:0000256" key="3">
    <source>
        <dbReference type="ARBA" id="ARBA00023163"/>
    </source>
</evidence>
<organism evidence="8 9">
    <name type="scientific">Apiospora kogelbergensis</name>
    <dbReference type="NCBI Taxonomy" id="1337665"/>
    <lineage>
        <taxon>Eukaryota</taxon>
        <taxon>Fungi</taxon>
        <taxon>Dikarya</taxon>
        <taxon>Ascomycota</taxon>
        <taxon>Pezizomycotina</taxon>
        <taxon>Sordariomycetes</taxon>
        <taxon>Xylariomycetidae</taxon>
        <taxon>Amphisphaeriales</taxon>
        <taxon>Apiosporaceae</taxon>
        <taxon>Apiospora</taxon>
    </lineage>
</organism>
<feature type="region of interest" description="Disordered" evidence="5">
    <location>
        <begin position="101"/>
        <end position="120"/>
    </location>
</feature>
<dbReference type="EMBL" id="JAQQWP010000009">
    <property type="protein sequence ID" value="KAK8101635.1"/>
    <property type="molecule type" value="Genomic_DNA"/>
</dbReference>
<dbReference type="InterPro" id="IPR019136">
    <property type="entry name" value="TF_IIIC_su-5_HTH"/>
</dbReference>
<name>A0AAW0QEQ3_9PEZI</name>
<evidence type="ECO:0000259" key="6">
    <source>
        <dbReference type="Pfam" id="PF09734"/>
    </source>
</evidence>
<keyword evidence="4" id="KW-0539">Nucleus</keyword>
<dbReference type="GO" id="GO:0006384">
    <property type="term" value="P:transcription initiation at RNA polymerase III promoter"/>
    <property type="evidence" value="ECO:0007669"/>
    <property type="project" value="InterPro"/>
</dbReference>
<dbReference type="Proteomes" id="UP001392437">
    <property type="component" value="Unassembled WGS sequence"/>
</dbReference>
<dbReference type="GO" id="GO:0001003">
    <property type="term" value="F:RNA polymerase III type 2 promoter sequence-specific DNA binding"/>
    <property type="evidence" value="ECO:0007669"/>
    <property type="project" value="TreeGrafter"/>
</dbReference>
<evidence type="ECO:0000256" key="2">
    <source>
        <dbReference type="ARBA" id="ARBA00023125"/>
    </source>
</evidence>
<evidence type="ECO:0000313" key="8">
    <source>
        <dbReference type="EMBL" id="KAK8101635.1"/>
    </source>
</evidence>
<gene>
    <name evidence="8" type="ORF">PG999_012009</name>
</gene>
<accession>A0AAW0QEQ3</accession>
<sequence>MLGLEDLFPNQPRTEDDNIAPVYEVPTRKAIAIEHPCIIQDLDRGIKSFGSNPKFQKLVNRPDPERSILPLWLRPESLTSKPIISHGAATNNVLLKITVPRRTGRRRKRGTDQPFVDDDSQDHNVVDLAQQVRSVARQDNPRILLRKMQDNADQYHVEAVGSVKVTHRYRGLADFQFATEDFPFMSNLAEHLMPLQLSKLKDFKLDPDLKLESGQEIIPPPHFTDKVVPFNYFYDQNPFVRAEGQDATGKPIVFNINRKRIAYGHYIAYNAYPVPNKPLRPMEKDLEQVPPELVVRVKEALEERPIWTRRALANRVGPLAVDTHLKIAIATVGYQFKGGPWRDAVVKYGVDPRKDPKYRPFQTLAFKLHQLPKMSKIRQGQSSRLTGEDIAVSHKWNGESFCTNGKFWQVCDITDPVLLDLIEKAPVLDECDITEGGFWPMAFWYKVKAYMKARMIAIQAGRYGYDDDNPKKEGLPIHCAPPQEAERAVGVRPGITIQSLLYGMEDISGLEGMRYRHRPLSQYRDPYTALGFSERSEKRRKTREDKFGYDDDAETMSPGPSAAGGDSANMTPLAQDEDPWQLVLDTDLSDGASGDDDEDRDDDEMDNNSTMDDDRSRFDLGLGPLPGGQEDADMD</sequence>
<feature type="compositionally biased region" description="Acidic residues" evidence="5">
    <location>
        <begin position="593"/>
        <end position="606"/>
    </location>
</feature>
<evidence type="ECO:0000313" key="9">
    <source>
        <dbReference type="Proteomes" id="UP001392437"/>
    </source>
</evidence>
<keyword evidence="3" id="KW-0804">Transcription</keyword>
<evidence type="ECO:0000259" key="7">
    <source>
        <dbReference type="Pfam" id="PF17682"/>
    </source>
</evidence>
<keyword evidence="9" id="KW-1185">Reference proteome</keyword>
<reference evidence="8 9" key="1">
    <citation type="submission" date="2023-01" db="EMBL/GenBank/DDBJ databases">
        <title>Analysis of 21 Apiospora genomes using comparative genomics revels a genus with tremendous synthesis potential of carbohydrate active enzymes and secondary metabolites.</title>
        <authorList>
            <person name="Sorensen T."/>
        </authorList>
    </citation>
    <scope>NUCLEOTIDE SEQUENCE [LARGE SCALE GENOMIC DNA]</scope>
    <source>
        <strain evidence="8 9">CBS 117206</strain>
    </source>
</reference>
<feature type="domain" description="Transcription factor IIIC subunit Tfc1/Sfc1 triple barrel" evidence="7">
    <location>
        <begin position="31"/>
        <end position="177"/>
    </location>
</feature>
<dbReference type="GO" id="GO:0001002">
    <property type="term" value="F:RNA polymerase III type 1 promoter sequence-specific DNA binding"/>
    <property type="evidence" value="ECO:0007669"/>
    <property type="project" value="TreeGrafter"/>
</dbReference>
<dbReference type="PANTHER" id="PTHR13230:SF5">
    <property type="entry name" value="GENERAL TRANSCRIPTION FACTOR 3C POLYPEPTIDE 5"/>
    <property type="match status" value="1"/>
</dbReference>
<keyword evidence="2" id="KW-0238">DNA-binding</keyword>
<dbReference type="PANTHER" id="PTHR13230">
    <property type="entry name" value="GENERAL TRANSCRIPTION FACTOR IIIC, POLYPEPTIDE 5"/>
    <property type="match status" value="1"/>
</dbReference>
<comment type="caution">
    <text evidence="8">The sequence shown here is derived from an EMBL/GenBank/DDBJ whole genome shotgun (WGS) entry which is preliminary data.</text>
</comment>
<dbReference type="GO" id="GO:0000127">
    <property type="term" value="C:transcription factor TFIIIC complex"/>
    <property type="evidence" value="ECO:0007669"/>
    <property type="project" value="InterPro"/>
</dbReference>
<comment type="subcellular location">
    <subcellularLocation>
        <location evidence="1">Nucleus</location>
    </subcellularLocation>
</comment>
<dbReference type="InterPro" id="IPR040454">
    <property type="entry name" value="TF_IIIC_Tfc1/Sfc1"/>
</dbReference>
<feature type="region of interest" description="Disordered" evidence="5">
    <location>
        <begin position="531"/>
        <end position="635"/>
    </location>
</feature>
<dbReference type="Pfam" id="PF09734">
    <property type="entry name" value="Tau95"/>
    <property type="match status" value="1"/>
</dbReference>
<dbReference type="InterPro" id="IPR041499">
    <property type="entry name" value="Tfc1/Sfc1_N"/>
</dbReference>
<evidence type="ECO:0000256" key="4">
    <source>
        <dbReference type="ARBA" id="ARBA00023242"/>
    </source>
</evidence>
<dbReference type="InterPro" id="IPR042536">
    <property type="entry name" value="TFIIIC_tauA_Sfc1"/>
</dbReference>